<evidence type="ECO:0000259" key="3">
    <source>
        <dbReference type="Pfam" id="PF13649"/>
    </source>
</evidence>
<keyword evidence="4" id="KW-1185">Reference proteome</keyword>
<protein>
    <submittedName>
        <fullName evidence="5">Uncharacterized methyltransferase C70.08c-like</fullName>
    </submittedName>
</protein>
<evidence type="ECO:0000256" key="1">
    <source>
        <dbReference type="ARBA" id="ARBA00022603"/>
    </source>
</evidence>
<keyword evidence="1" id="KW-0489">Methyltransferase</keyword>
<proteinExistence type="predicted"/>
<dbReference type="Gene3D" id="3.40.50.150">
    <property type="entry name" value="Vaccinia Virus protein VP39"/>
    <property type="match status" value="1"/>
</dbReference>
<gene>
    <name evidence="5" type="primary">LOC100369663</name>
</gene>
<keyword evidence="2" id="KW-0808">Transferase</keyword>
<dbReference type="PANTHER" id="PTHR43861:SF1">
    <property type="entry name" value="TRANS-ACONITATE 2-METHYLTRANSFERASE"/>
    <property type="match status" value="1"/>
</dbReference>
<dbReference type="RefSeq" id="XP_006815940.1">
    <property type="nucleotide sequence ID" value="XM_006815877.1"/>
</dbReference>
<evidence type="ECO:0000313" key="4">
    <source>
        <dbReference type="Proteomes" id="UP000694865"/>
    </source>
</evidence>
<dbReference type="Pfam" id="PF13649">
    <property type="entry name" value="Methyltransf_25"/>
    <property type="match status" value="1"/>
</dbReference>
<dbReference type="SUPFAM" id="SSF53335">
    <property type="entry name" value="S-adenosyl-L-methionine-dependent methyltransferases"/>
    <property type="match status" value="1"/>
</dbReference>
<reference evidence="5" key="1">
    <citation type="submission" date="2025-08" db="UniProtKB">
        <authorList>
            <consortium name="RefSeq"/>
        </authorList>
    </citation>
    <scope>IDENTIFICATION</scope>
    <source>
        <tissue evidence="5">Testes</tissue>
    </source>
</reference>
<accession>A0ABM0M7E9</accession>
<dbReference type="GeneID" id="100369663"/>
<dbReference type="InterPro" id="IPR041698">
    <property type="entry name" value="Methyltransf_25"/>
</dbReference>
<evidence type="ECO:0000313" key="5">
    <source>
        <dbReference type="RefSeq" id="XP_006815940.1"/>
    </source>
</evidence>
<evidence type="ECO:0000256" key="2">
    <source>
        <dbReference type="ARBA" id="ARBA00022679"/>
    </source>
</evidence>
<dbReference type="InterPro" id="IPR029063">
    <property type="entry name" value="SAM-dependent_MTases_sf"/>
</dbReference>
<dbReference type="Proteomes" id="UP000694865">
    <property type="component" value="Unplaced"/>
</dbReference>
<dbReference type="CDD" id="cd02440">
    <property type="entry name" value="AdoMet_MTases"/>
    <property type="match status" value="1"/>
</dbReference>
<name>A0ABM0M7E9_SACKO</name>
<sequence>MNPEEFHSFSTYRKPHVTGAVNEVVTRMPINSTDCLLDVGCGSGDFIKALVDEKQLRQVIALDINQGMIDTAKKMNSDPKIQYIVADAGNADGFKESWNNNFHKVVCYYVLPYIKNWKSVTLRGICDCLKPGGRAFINVVLKSSHGIQAIISGMDIPKWKHYFHVS</sequence>
<organism evidence="4 5">
    <name type="scientific">Saccoglossus kowalevskii</name>
    <name type="common">Acorn worm</name>
    <dbReference type="NCBI Taxonomy" id="10224"/>
    <lineage>
        <taxon>Eukaryota</taxon>
        <taxon>Metazoa</taxon>
        <taxon>Hemichordata</taxon>
        <taxon>Enteropneusta</taxon>
        <taxon>Harrimaniidae</taxon>
        <taxon>Saccoglossus</taxon>
    </lineage>
</organism>
<feature type="domain" description="Methyltransferase" evidence="3">
    <location>
        <begin position="37"/>
        <end position="133"/>
    </location>
</feature>
<dbReference type="PANTHER" id="PTHR43861">
    <property type="entry name" value="TRANS-ACONITATE 2-METHYLTRANSFERASE-RELATED"/>
    <property type="match status" value="1"/>
</dbReference>